<sequence>MSTPSDVFVQPGVDFHGYEAVPPLHKYFMFDLPNDEFNAQLYLIITQERKAVRRLDREFAGDALQFLAGRREHYVSKVQALFKDLYQIDMKHMPYLGVVLHGSQWPSDASTYYAQTFADERRDMTMKYIMNIDLMVRADTRVTSEQWERHICHRRDELLNPIMKSVQESLRLVERAVTYENIADQLEQMQEDFYSQLCEKAVAAWPEFLCFWDIQMAKGLLRLE</sequence>
<reference evidence="1 2" key="1">
    <citation type="journal article" date="2012" name="Science">
        <title>The Paleozoic origin of enzymatic lignin decomposition reconstructed from 31 fungal genomes.</title>
        <authorList>
            <person name="Floudas D."/>
            <person name="Binder M."/>
            <person name="Riley R."/>
            <person name="Barry K."/>
            <person name="Blanchette R.A."/>
            <person name="Henrissat B."/>
            <person name="Martinez A.T."/>
            <person name="Otillar R."/>
            <person name="Spatafora J.W."/>
            <person name="Yadav J.S."/>
            <person name="Aerts A."/>
            <person name="Benoit I."/>
            <person name="Boyd A."/>
            <person name="Carlson A."/>
            <person name="Copeland A."/>
            <person name="Coutinho P.M."/>
            <person name="de Vries R.P."/>
            <person name="Ferreira P."/>
            <person name="Findley K."/>
            <person name="Foster B."/>
            <person name="Gaskell J."/>
            <person name="Glotzer D."/>
            <person name="Gorecki P."/>
            <person name="Heitman J."/>
            <person name="Hesse C."/>
            <person name="Hori C."/>
            <person name="Igarashi K."/>
            <person name="Jurgens J.A."/>
            <person name="Kallen N."/>
            <person name="Kersten P."/>
            <person name="Kohler A."/>
            <person name="Kuees U."/>
            <person name="Kumar T.K.A."/>
            <person name="Kuo A."/>
            <person name="LaButti K."/>
            <person name="Larrondo L.F."/>
            <person name="Lindquist E."/>
            <person name="Ling A."/>
            <person name="Lombard V."/>
            <person name="Lucas S."/>
            <person name="Lundell T."/>
            <person name="Martin R."/>
            <person name="McLaughlin D.J."/>
            <person name="Morgenstern I."/>
            <person name="Morin E."/>
            <person name="Murat C."/>
            <person name="Nagy L.G."/>
            <person name="Nolan M."/>
            <person name="Ohm R.A."/>
            <person name="Patyshakuliyeva A."/>
            <person name="Rokas A."/>
            <person name="Ruiz-Duenas F.J."/>
            <person name="Sabat G."/>
            <person name="Salamov A."/>
            <person name="Samejima M."/>
            <person name="Schmutz J."/>
            <person name="Slot J.C."/>
            <person name="St John F."/>
            <person name="Stenlid J."/>
            <person name="Sun H."/>
            <person name="Sun S."/>
            <person name="Syed K."/>
            <person name="Tsang A."/>
            <person name="Wiebenga A."/>
            <person name="Young D."/>
            <person name="Pisabarro A."/>
            <person name="Eastwood D.C."/>
            <person name="Martin F."/>
            <person name="Cullen D."/>
            <person name="Grigoriev I.V."/>
            <person name="Hibbett D.S."/>
        </authorList>
    </citation>
    <scope>NUCLEOTIDE SEQUENCE [LARGE SCALE GENOMIC DNA]</scope>
    <source>
        <strain evidence="1 2">MD-104</strain>
    </source>
</reference>
<dbReference type="Proteomes" id="UP000218811">
    <property type="component" value="Unassembled WGS sequence"/>
</dbReference>
<evidence type="ECO:0000313" key="2">
    <source>
        <dbReference type="Proteomes" id="UP000218811"/>
    </source>
</evidence>
<keyword evidence="2" id="KW-1185">Reference proteome</keyword>
<accession>A0A2H3J0V0</accession>
<organism evidence="1 2">
    <name type="scientific">Wolfiporia cocos (strain MD-104)</name>
    <name type="common">Brown rot fungus</name>
    <dbReference type="NCBI Taxonomy" id="742152"/>
    <lineage>
        <taxon>Eukaryota</taxon>
        <taxon>Fungi</taxon>
        <taxon>Dikarya</taxon>
        <taxon>Basidiomycota</taxon>
        <taxon>Agaricomycotina</taxon>
        <taxon>Agaricomycetes</taxon>
        <taxon>Polyporales</taxon>
        <taxon>Phaeolaceae</taxon>
        <taxon>Wolfiporia</taxon>
    </lineage>
</organism>
<protein>
    <submittedName>
        <fullName evidence="1">Uncharacterized protein</fullName>
    </submittedName>
</protein>
<dbReference type="EMBL" id="KB467865">
    <property type="protein sequence ID" value="PCH35880.1"/>
    <property type="molecule type" value="Genomic_DNA"/>
</dbReference>
<name>A0A2H3J0V0_WOLCO</name>
<gene>
    <name evidence="1" type="ORF">WOLCODRAFT_20218</name>
</gene>
<proteinExistence type="predicted"/>
<evidence type="ECO:0000313" key="1">
    <source>
        <dbReference type="EMBL" id="PCH35880.1"/>
    </source>
</evidence>
<dbReference type="AlphaFoldDB" id="A0A2H3J0V0"/>